<comment type="caution">
    <text evidence="1">The sequence shown here is derived from an EMBL/GenBank/DDBJ whole genome shotgun (WGS) entry which is preliminary data.</text>
</comment>
<keyword evidence="1" id="KW-0808">Transferase</keyword>
<dbReference type="GO" id="GO:0032259">
    <property type="term" value="P:methylation"/>
    <property type="evidence" value="ECO:0007669"/>
    <property type="project" value="UniProtKB-KW"/>
</dbReference>
<dbReference type="Proteomes" id="UP001597212">
    <property type="component" value="Unassembled WGS sequence"/>
</dbReference>
<gene>
    <name evidence="1" type="ORF">ACFQ5K_04480</name>
</gene>
<dbReference type="InterPro" id="IPR029063">
    <property type="entry name" value="SAM-dependent_MTases_sf"/>
</dbReference>
<dbReference type="SUPFAM" id="SSF53335">
    <property type="entry name" value="S-adenosyl-L-methionine-dependent methyltransferases"/>
    <property type="match status" value="1"/>
</dbReference>
<keyword evidence="2" id="KW-1185">Reference proteome</keyword>
<name>A0ABW4CX21_9LACO</name>
<protein>
    <submittedName>
        <fullName evidence="1">SAM-dependent methyltransferase</fullName>
    </submittedName>
</protein>
<organism evidence="1 2">
    <name type="scientific">Lacticaseibacillus hegangensis</name>
    <dbReference type="NCBI Taxonomy" id="2486010"/>
    <lineage>
        <taxon>Bacteria</taxon>
        <taxon>Bacillati</taxon>
        <taxon>Bacillota</taxon>
        <taxon>Bacilli</taxon>
        <taxon>Lactobacillales</taxon>
        <taxon>Lactobacillaceae</taxon>
        <taxon>Lacticaseibacillus</taxon>
    </lineage>
</organism>
<dbReference type="RefSeq" id="WP_125754525.1">
    <property type="nucleotide sequence ID" value="NZ_JBHTOK010000019.1"/>
</dbReference>
<keyword evidence="1" id="KW-0489">Methyltransferase</keyword>
<evidence type="ECO:0000313" key="2">
    <source>
        <dbReference type="Proteomes" id="UP001597212"/>
    </source>
</evidence>
<accession>A0ABW4CX21</accession>
<dbReference type="EMBL" id="JBHTOK010000019">
    <property type="protein sequence ID" value="MFD1440648.1"/>
    <property type="molecule type" value="Genomic_DNA"/>
</dbReference>
<sequence>MDYWVKLNQLAKRMPTPDIQAQMAAITAFREAVAKRQLPARPLPRLGLSGEAMAEAQYRFDVPLAAVSAMDHLLRNFRQYIAYHYGMWAFVQQTLFAEWTALFGPRRYLEVAAGNGYVSCGLRQAGNQVIASDSLSWQGENVTGRTPLLPVHRAGASAALWQWGDQVDAVVMAWSPDHEWSDAAFLKLLRARFARLDLFVIGERFGATNSQLFWQLAEFVPDRRLLPLNRAFPRFDAINDRIYLIR</sequence>
<reference evidence="2" key="1">
    <citation type="journal article" date="2019" name="Int. J. Syst. Evol. Microbiol.">
        <title>The Global Catalogue of Microorganisms (GCM) 10K type strain sequencing project: providing services to taxonomists for standard genome sequencing and annotation.</title>
        <authorList>
            <consortium name="The Broad Institute Genomics Platform"/>
            <consortium name="The Broad Institute Genome Sequencing Center for Infectious Disease"/>
            <person name="Wu L."/>
            <person name="Ma J."/>
        </authorList>
    </citation>
    <scope>NUCLEOTIDE SEQUENCE [LARGE SCALE GENOMIC DNA]</scope>
    <source>
        <strain evidence="2">CCM 8912</strain>
    </source>
</reference>
<proteinExistence type="predicted"/>
<dbReference type="GO" id="GO:0008168">
    <property type="term" value="F:methyltransferase activity"/>
    <property type="evidence" value="ECO:0007669"/>
    <property type="project" value="UniProtKB-KW"/>
</dbReference>
<dbReference type="Gene3D" id="3.40.50.150">
    <property type="entry name" value="Vaccinia Virus protein VP39"/>
    <property type="match status" value="1"/>
</dbReference>
<evidence type="ECO:0000313" key="1">
    <source>
        <dbReference type="EMBL" id="MFD1440648.1"/>
    </source>
</evidence>